<reference evidence="2" key="1">
    <citation type="submission" date="2016-05" db="EMBL/GenBank/DDBJ databases">
        <title>Comparative genomics of biotechnologically important yeasts.</title>
        <authorList>
            <consortium name="DOE Joint Genome Institute"/>
            <person name="Riley R."/>
            <person name="Haridas S."/>
            <person name="Wolfe K.H."/>
            <person name="Lopes M.R."/>
            <person name="Hittinger C.T."/>
            <person name="Goker M."/>
            <person name="Salamov A."/>
            <person name="Wisecaver J."/>
            <person name="Long T.M."/>
            <person name="Aerts A.L."/>
            <person name="Barry K."/>
            <person name="Choi C."/>
            <person name="Clum A."/>
            <person name="Coughlan A.Y."/>
            <person name="Deshpande S."/>
            <person name="Douglass A.P."/>
            <person name="Hanson S.J."/>
            <person name="Klenk H.-P."/>
            <person name="Labutti K."/>
            <person name="Lapidus A."/>
            <person name="Lindquist E."/>
            <person name="Lipzen A."/>
            <person name="Meier-Kolthoff J.P."/>
            <person name="Ohm R.A."/>
            <person name="Otillar R.P."/>
            <person name="Pangilinan J."/>
            <person name="Peng Y."/>
            <person name="Rokas A."/>
            <person name="Rosa C.A."/>
            <person name="Scheuner C."/>
            <person name="Sibirny A.A."/>
            <person name="Slot J.C."/>
            <person name="Stielow J.B."/>
            <person name="Sun H."/>
            <person name="Kurtzman C.P."/>
            <person name="Blackwell M."/>
            <person name="Grigoriev I.V."/>
            <person name="Jeffries T.W."/>
        </authorList>
    </citation>
    <scope>NUCLEOTIDE SEQUENCE [LARGE SCALE GENOMIC DNA]</scope>
    <source>
        <strain evidence="2">DSM 1968</strain>
    </source>
</reference>
<dbReference type="AlphaFoldDB" id="A0A1D2VFP2"/>
<dbReference type="Gene3D" id="3.80.10.10">
    <property type="entry name" value="Ribonuclease Inhibitor"/>
    <property type="match status" value="1"/>
</dbReference>
<evidence type="ECO:0000313" key="2">
    <source>
        <dbReference type="Proteomes" id="UP000095038"/>
    </source>
</evidence>
<dbReference type="GeneID" id="30968562"/>
<dbReference type="RefSeq" id="XP_020046726.1">
    <property type="nucleotide sequence ID" value="XM_020194926.1"/>
</dbReference>
<dbReference type="InterPro" id="IPR001611">
    <property type="entry name" value="Leu-rich_rpt"/>
</dbReference>
<dbReference type="EMBL" id="KV454482">
    <property type="protein sequence ID" value="ODV60419.1"/>
    <property type="molecule type" value="Genomic_DNA"/>
</dbReference>
<name>A0A1D2VFP2_9ASCO</name>
<protein>
    <submittedName>
        <fullName evidence="1">Uncharacterized protein</fullName>
    </submittedName>
</protein>
<dbReference type="PROSITE" id="PS51450">
    <property type="entry name" value="LRR"/>
    <property type="match status" value="2"/>
</dbReference>
<dbReference type="InParanoid" id="A0A1D2VFP2"/>
<organism evidence="1 2">
    <name type="scientific">Ascoidea rubescens DSM 1968</name>
    <dbReference type="NCBI Taxonomy" id="1344418"/>
    <lineage>
        <taxon>Eukaryota</taxon>
        <taxon>Fungi</taxon>
        <taxon>Dikarya</taxon>
        <taxon>Ascomycota</taxon>
        <taxon>Saccharomycotina</taxon>
        <taxon>Saccharomycetes</taxon>
        <taxon>Ascoideaceae</taxon>
        <taxon>Ascoidea</taxon>
    </lineage>
</organism>
<dbReference type="SUPFAM" id="SSF52058">
    <property type="entry name" value="L domain-like"/>
    <property type="match status" value="1"/>
</dbReference>
<proteinExistence type="predicted"/>
<dbReference type="Proteomes" id="UP000095038">
    <property type="component" value="Unassembled WGS sequence"/>
</dbReference>
<gene>
    <name evidence="1" type="ORF">ASCRUDRAFT_8643</name>
</gene>
<sequence length="289" mass="33082">MSLIVPLLSHKKFWNLVIDAENINASVFAELVYLNISLVFWPLNQVSVFNQKYVKDKKKCQKSGILRAACLQKVSLVKNGRTELRAGVFYEDGMLSEILDNIEKVGRTILNNSYHLKDIAIKIGYLILSQSLNDPNDSIGSFKYLDWNKPLDALEGFEIYINGSSWAIQYNKDISQYFNLSTIETLKLSIAESINDEPALFENLDKLTRLIYLGLSNNQNIEKIKNLDKLVNLEILKYVNNLEYLNLSYNIYLKKLESLNKLPNLKPLILLNSKISEVDVVEALLNQDN</sequence>
<accession>A0A1D2VFP2</accession>
<dbReference type="InterPro" id="IPR032675">
    <property type="entry name" value="LRR_dom_sf"/>
</dbReference>
<evidence type="ECO:0000313" key="1">
    <source>
        <dbReference type="EMBL" id="ODV60419.1"/>
    </source>
</evidence>
<keyword evidence="2" id="KW-1185">Reference proteome</keyword>